<dbReference type="InterPro" id="IPR007696">
    <property type="entry name" value="DNA_mismatch_repair_MutS_core"/>
</dbReference>
<dbReference type="EMBL" id="MN738946">
    <property type="protein sequence ID" value="QHT32649.1"/>
    <property type="molecule type" value="Genomic_DNA"/>
</dbReference>
<evidence type="ECO:0000256" key="3">
    <source>
        <dbReference type="ARBA" id="ARBA00022763"/>
    </source>
</evidence>
<dbReference type="PANTHER" id="PTHR11361">
    <property type="entry name" value="DNA MISMATCH REPAIR PROTEIN MUTS FAMILY MEMBER"/>
    <property type="match status" value="1"/>
</dbReference>
<dbReference type="InterPro" id="IPR007695">
    <property type="entry name" value="DNA_mismatch_repair_MutS-lik_N"/>
</dbReference>
<evidence type="ECO:0000256" key="4">
    <source>
        <dbReference type="ARBA" id="ARBA00022840"/>
    </source>
</evidence>
<keyword evidence="5" id="KW-0238">DNA-binding</keyword>
<dbReference type="AlphaFoldDB" id="A0A6C0EWG2"/>
<accession>A0A6C0EWG2</accession>
<dbReference type="GO" id="GO:0006298">
    <property type="term" value="P:mismatch repair"/>
    <property type="evidence" value="ECO:0007669"/>
    <property type="project" value="InterPro"/>
</dbReference>
<dbReference type="Gene3D" id="3.40.1170.10">
    <property type="entry name" value="DNA repair protein MutS, domain I"/>
    <property type="match status" value="1"/>
</dbReference>
<feature type="domain" description="DNA mismatch repair proteins mutS family" evidence="7">
    <location>
        <begin position="752"/>
        <end position="942"/>
    </location>
</feature>
<evidence type="ECO:0000259" key="7">
    <source>
        <dbReference type="SMART" id="SM00534"/>
    </source>
</evidence>
<dbReference type="GO" id="GO:0030983">
    <property type="term" value="F:mismatched DNA binding"/>
    <property type="evidence" value="ECO:0007669"/>
    <property type="project" value="InterPro"/>
</dbReference>
<dbReference type="SUPFAM" id="SSF55271">
    <property type="entry name" value="DNA repair protein MutS, domain I"/>
    <property type="match status" value="1"/>
</dbReference>
<dbReference type="Pfam" id="PF01624">
    <property type="entry name" value="MutS_I"/>
    <property type="match status" value="1"/>
</dbReference>
<dbReference type="InterPro" id="IPR036678">
    <property type="entry name" value="MutS_con_dom_sf"/>
</dbReference>
<dbReference type="PANTHER" id="PTHR11361:SF148">
    <property type="entry name" value="DNA MISMATCH REPAIR PROTEIN MSH6"/>
    <property type="match status" value="1"/>
</dbReference>
<reference evidence="8" key="1">
    <citation type="journal article" date="2020" name="Nature">
        <title>Giant virus diversity and host interactions through global metagenomics.</title>
        <authorList>
            <person name="Schulz F."/>
            <person name="Roux S."/>
            <person name="Paez-Espino D."/>
            <person name="Jungbluth S."/>
            <person name="Walsh D.A."/>
            <person name="Denef V.J."/>
            <person name="McMahon K.D."/>
            <person name="Konstantinidis K.T."/>
            <person name="Eloe-Fadrosh E.A."/>
            <person name="Kyrpides N.C."/>
            <person name="Woyke T."/>
        </authorList>
    </citation>
    <scope>NUCLEOTIDE SEQUENCE</scope>
    <source>
        <strain evidence="8">GVMAG-M-3300009161-30</strain>
    </source>
</reference>
<dbReference type="InterPro" id="IPR027417">
    <property type="entry name" value="P-loop_NTPase"/>
</dbReference>
<dbReference type="GO" id="GO:0005524">
    <property type="term" value="F:ATP binding"/>
    <property type="evidence" value="ECO:0007669"/>
    <property type="project" value="UniProtKB-KW"/>
</dbReference>
<dbReference type="InterPro" id="IPR036187">
    <property type="entry name" value="DNA_mismatch_repair_MutS_sf"/>
</dbReference>
<evidence type="ECO:0000256" key="5">
    <source>
        <dbReference type="ARBA" id="ARBA00023125"/>
    </source>
</evidence>
<dbReference type="InterPro" id="IPR045076">
    <property type="entry name" value="MutS"/>
</dbReference>
<evidence type="ECO:0000256" key="1">
    <source>
        <dbReference type="ARBA" id="ARBA00006271"/>
    </source>
</evidence>
<dbReference type="GO" id="GO:0032301">
    <property type="term" value="C:MutSalpha complex"/>
    <property type="evidence" value="ECO:0007669"/>
    <property type="project" value="TreeGrafter"/>
</dbReference>
<dbReference type="InterPro" id="IPR016151">
    <property type="entry name" value="DNA_mismatch_repair_MutS_N"/>
</dbReference>
<dbReference type="CDD" id="cd00085">
    <property type="entry name" value="HNHc"/>
    <property type="match status" value="1"/>
</dbReference>
<name>A0A6C0EWG2_9ZZZZ</name>
<dbReference type="SMART" id="SM00534">
    <property type="entry name" value="MUTSac"/>
    <property type="match status" value="1"/>
</dbReference>
<evidence type="ECO:0000259" key="6">
    <source>
        <dbReference type="SMART" id="SM00533"/>
    </source>
</evidence>
<dbReference type="SUPFAM" id="SSF52540">
    <property type="entry name" value="P-loop containing nucleoside triphosphate hydrolases"/>
    <property type="match status" value="1"/>
</dbReference>
<dbReference type="SMART" id="SM00533">
    <property type="entry name" value="MUTSd"/>
    <property type="match status" value="1"/>
</dbReference>
<comment type="similarity">
    <text evidence="1">Belongs to the DNA mismatch repair MutS family.</text>
</comment>
<dbReference type="InterPro" id="IPR000432">
    <property type="entry name" value="DNA_mismatch_repair_MutS_C"/>
</dbReference>
<dbReference type="PIRSF" id="PIRSF037677">
    <property type="entry name" value="DNA_mis_repair_Msh6"/>
    <property type="match status" value="1"/>
</dbReference>
<dbReference type="SUPFAM" id="SSF48334">
    <property type="entry name" value="DNA repair protein MutS, domain III"/>
    <property type="match status" value="1"/>
</dbReference>
<evidence type="ECO:0000256" key="2">
    <source>
        <dbReference type="ARBA" id="ARBA00022741"/>
    </source>
</evidence>
<dbReference type="Gene3D" id="1.10.1420.10">
    <property type="match status" value="1"/>
</dbReference>
<dbReference type="Gene3D" id="3.40.50.300">
    <property type="entry name" value="P-loop containing nucleotide triphosphate hydrolases"/>
    <property type="match status" value="1"/>
</dbReference>
<feature type="domain" description="DNA mismatch repair protein MutS core" evidence="6">
    <location>
        <begin position="350"/>
        <end position="734"/>
    </location>
</feature>
<keyword evidence="4" id="KW-0067">ATP-binding</keyword>
<dbReference type="SUPFAM" id="SSF53150">
    <property type="entry name" value="DNA repair protein MutS, domain II"/>
    <property type="match status" value="1"/>
</dbReference>
<evidence type="ECO:0000313" key="8">
    <source>
        <dbReference type="EMBL" id="QHT32649.1"/>
    </source>
</evidence>
<keyword evidence="3" id="KW-0227">DNA damage</keyword>
<proteinExistence type="inferred from homology"/>
<dbReference type="GO" id="GO:0140664">
    <property type="term" value="F:ATP-dependent DNA damage sensor activity"/>
    <property type="evidence" value="ECO:0007669"/>
    <property type="project" value="InterPro"/>
</dbReference>
<protein>
    <recommendedName>
        <fullName evidence="9">DNA mismatch repair proteins mutS family domain-containing protein</fullName>
    </recommendedName>
</protein>
<sequence>MALVKEYFELTNKYQSEYGTNTILLMQVGSFHETYALQDKTTSLISGSQIEDFSRICDLNIASKNISIGNASVVMAGFGCYMIDKYIKKMQEAGYTIVVYNQDEQKSNTTRSLAGIFSPGTYFSHDAIKITNNTTCIWINVVEPSILTSKYFSKKNGSHGSGVANKKMVYVGLANINIYTGETSIFEFKETYLNSPTTFDELERFISIYNPCEVIIIANVTDKEIDNIISYANIQCSTIHKMNLLTTTTGTKSNTEIMQRVLNSEKQNYQKALLERFYSISDFSVFSQNFYENAIATQAFCFLLDFIYQHNPNLVNKISEPKFENSSDRLILANHSLKQLNIIDDNTYTGKYSSVEKMLNLCLTSMGKRRFSYNLLNPSTNVTYLQQEYDITEYILAKYSDYEFLKTNLSIIKDISKLNRQIFIKKISPKSLCQFYNNLHVIKTIFTSCQSDSTLMTYLHAKKVSNSFGSGTGSGFDSSSISTHCDQFIQFLQNNMAIELCEEIDSTQQFEVNFIKKGVDVELDEKMELLSESNDKLEAIRFYLNERILECEKSAKTAKTAKIKNDYVKLHETEKNSFSLLATKRRCQILKQSLSSLCPTATASSIILSYTSSYNGQAKVFEFICTNETIECFTQSTSNDCITSSQIKEICKNISTIKIQMKDLITNIYLQILTKLEGFQEQFDSIIDFVTTIDVVYAKASIARKYNYCKPEIINASKSFVDAKDLRHSLIEHLQQNELYVANDIALGRGSVDGVLLYGTNAVGKTSFIRALGIAVILAQSGLYVPCSSFQFCPYKYIFTRILGNDNIFKGLSTFAVEMSELRTILRLADGKSLILGDELCSGTESISAISIFTAGVKTLHSKQSSFIFATHLHEIIHYDEIRDAESVVLKHMAVIYDREKDILVYDRKLRDGPGDNMYGLEVCRSLNLPEDFLTMAHNIRTKYNSESASILSLKTSHFNNKKLMGMCEMCNENMSVEVHHLQHQSYANEDGIINQVSKGGSIFHKNHIANLMSVCETCHGKFHKDKDKDSEVMHKKVKTSKKHVLVGAI</sequence>
<keyword evidence="2" id="KW-0547">Nucleotide-binding</keyword>
<dbReference type="InterPro" id="IPR003615">
    <property type="entry name" value="HNH_nuc"/>
</dbReference>
<dbReference type="Pfam" id="PF05192">
    <property type="entry name" value="MutS_III"/>
    <property type="match status" value="1"/>
</dbReference>
<dbReference type="InterPro" id="IPR017261">
    <property type="entry name" value="DNA_mismatch_repair_MutS/MSH"/>
</dbReference>
<evidence type="ECO:0008006" key="9">
    <source>
        <dbReference type="Google" id="ProtNLM"/>
    </source>
</evidence>
<dbReference type="Pfam" id="PF00488">
    <property type="entry name" value="MutS_V"/>
    <property type="match status" value="1"/>
</dbReference>
<organism evidence="8">
    <name type="scientific">viral metagenome</name>
    <dbReference type="NCBI Taxonomy" id="1070528"/>
    <lineage>
        <taxon>unclassified sequences</taxon>
        <taxon>metagenomes</taxon>
        <taxon>organismal metagenomes</taxon>
    </lineage>
</organism>